<proteinExistence type="predicted"/>
<organism evidence="2 3">
    <name type="scientific">Amnibacterium flavum</name>
    <dbReference type="NCBI Taxonomy" id="2173173"/>
    <lineage>
        <taxon>Bacteria</taxon>
        <taxon>Bacillati</taxon>
        <taxon>Actinomycetota</taxon>
        <taxon>Actinomycetes</taxon>
        <taxon>Micrococcales</taxon>
        <taxon>Microbacteriaceae</taxon>
        <taxon>Amnibacterium</taxon>
    </lineage>
</organism>
<dbReference type="Proteomes" id="UP000244893">
    <property type="component" value="Unassembled WGS sequence"/>
</dbReference>
<comment type="caution">
    <text evidence="2">The sequence shown here is derived from an EMBL/GenBank/DDBJ whole genome shotgun (WGS) entry which is preliminary data.</text>
</comment>
<protein>
    <recommendedName>
        <fullName evidence="4">DUF4175 domain-containing protein</fullName>
    </recommendedName>
</protein>
<sequence>MYAALWRALPGPVWARALILLVLVAAVLFALATWVFPWIDGMLNPQNVTVDQTTSAGEA</sequence>
<dbReference type="EMBL" id="QEOP01000001">
    <property type="protein sequence ID" value="PVZ95496.1"/>
    <property type="molecule type" value="Genomic_DNA"/>
</dbReference>
<dbReference type="RefSeq" id="WP_116755231.1">
    <property type="nucleotide sequence ID" value="NZ_JBHUEX010000001.1"/>
</dbReference>
<reference evidence="2 3" key="1">
    <citation type="submission" date="2018-05" db="EMBL/GenBank/DDBJ databases">
        <title>Amnibacterium sp. M8JJ-5, whole genome shotgun sequence.</title>
        <authorList>
            <person name="Tuo L."/>
        </authorList>
    </citation>
    <scope>NUCLEOTIDE SEQUENCE [LARGE SCALE GENOMIC DNA]</scope>
    <source>
        <strain evidence="2 3">M8JJ-5</strain>
    </source>
</reference>
<accession>A0A2V1HS97</accession>
<evidence type="ECO:0000256" key="1">
    <source>
        <dbReference type="SAM" id="Phobius"/>
    </source>
</evidence>
<evidence type="ECO:0008006" key="4">
    <source>
        <dbReference type="Google" id="ProtNLM"/>
    </source>
</evidence>
<keyword evidence="1" id="KW-0472">Membrane</keyword>
<name>A0A2V1HS97_9MICO</name>
<evidence type="ECO:0000313" key="3">
    <source>
        <dbReference type="Proteomes" id="UP000244893"/>
    </source>
</evidence>
<keyword evidence="1" id="KW-0812">Transmembrane</keyword>
<dbReference type="AlphaFoldDB" id="A0A2V1HS97"/>
<keyword evidence="3" id="KW-1185">Reference proteome</keyword>
<feature type="transmembrane region" description="Helical" evidence="1">
    <location>
        <begin position="13"/>
        <end position="36"/>
    </location>
</feature>
<evidence type="ECO:0000313" key="2">
    <source>
        <dbReference type="EMBL" id="PVZ95496.1"/>
    </source>
</evidence>
<gene>
    <name evidence="2" type="ORF">DDQ50_03035</name>
</gene>
<keyword evidence="1" id="KW-1133">Transmembrane helix</keyword>